<sequence>MTWKNPHTWIAGLGIILLTNALALACVAYNRSGEPDARVTLSERELNLPYNWGGERENSGLALRLDWRDNPSRYLPAPWLDQAKLAALGFPVEDATSRADNRRRLNHSLPQEVFLVLEYNGPAYQAALARQQAVTEQRQALADRNPDDEALEKAARDSQKRLQREQHKASRLFVIDAGLDAQTLRQRYPDTARNIVLRGTVRARVNQQDDDQWVVQGLVNEVAVSRVNIPLEYRSVFERDRDPDYEVTLAVGRWLEPWAVGVK</sequence>
<feature type="compositionally biased region" description="Basic and acidic residues" evidence="1">
    <location>
        <begin position="144"/>
        <end position="164"/>
    </location>
</feature>
<dbReference type="Pfam" id="PF16106">
    <property type="entry name" value="DUF4824"/>
    <property type="match status" value="1"/>
</dbReference>
<dbReference type="PROSITE" id="PS51257">
    <property type="entry name" value="PROKAR_LIPOPROTEIN"/>
    <property type="match status" value="1"/>
</dbReference>
<dbReference type="OrthoDB" id="8557961at2"/>
<proteinExistence type="predicted"/>
<name>A0A4R1HAB1_9GAMM</name>
<dbReference type="EMBL" id="SMFX01000001">
    <property type="protein sequence ID" value="TCK18268.1"/>
    <property type="molecule type" value="Genomic_DNA"/>
</dbReference>
<evidence type="ECO:0000313" key="3">
    <source>
        <dbReference type="Proteomes" id="UP000295707"/>
    </source>
</evidence>
<feature type="region of interest" description="Disordered" evidence="1">
    <location>
        <begin position="137"/>
        <end position="164"/>
    </location>
</feature>
<dbReference type="Proteomes" id="UP000295707">
    <property type="component" value="Unassembled WGS sequence"/>
</dbReference>
<dbReference type="RefSeq" id="WP_132972085.1">
    <property type="nucleotide sequence ID" value="NZ_SMFX01000001.1"/>
</dbReference>
<protein>
    <submittedName>
        <fullName evidence="2">Uncharacterized protein DUF4824</fullName>
    </submittedName>
</protein>
<accession>A0A4R1HAB1</accession>
<gene>
    <name evidence="2" type="ORF">DFR30_1544</name>
</gene>
<dbReference type="InterPro" id="IPR032249">
    <property type="entry name" value="DUF4824"/>
</dbReference>
<evidence type="ECO:0000256" key="1">
    <source>
        <dbReference type="SAM" id="MobiDB-lite"/>
    </source>
</evidence>
<comment type="caution">
    <text evidence="2">The sequence shown here is derived from an EMBL/GenBank/DDBJ whole genome shotgun (WGS) entry which is preliminary data.</text>
</comment>
<evidence type="ECO:0000313" key="2">
    <source>
        <dbReference type="EMBL" id="TCK18268.1"/>
    </source>
</evidence>
<keyword evidence="3" id="KW-1185">Reference proteome</keyword>
<dbReference type="AlphaFoldDB" id="A0A4R1HAB1"/>
<organism evidence="2 3">
    <name type="scientific">Thiogranum longum</name>
    <dbReference type="NCBI Taxonomy" id="1537524"/>
    <lineage>
        <taxon>Bacteria</taxon>
        <taxon>Pseudomonadati</taxon>
        <taxon>Pseudomonadota</taxon>
        <taxon>Gammaproteobacteria</taxon>
        <taxon>Chromatiales</taxon>
        <taxon>Ectothiorhodospiraceae</taxon>
        <taxon>Thiogranum</taxon>
    </lineage>
</organism>
<reference evidence="2 3" key="1">
    <citation type="submission" date="2019-03" db="EMBL/GenBank/DDBJ databases">
        <title>Genomic Encyclopedia of Type Strains, Phase IV (KMG-IV): sequencing the most valuable type-strain genomes for metagenomic binning, comparative biology and taxonomic classification.</title>
        <authorList>
            <person name="Goeker M."/>
        </authorList>
    </citation>
    <scope>NUCLEOTIDE SEQUENCE [LARGE SCALE GENOMIC DNA]</scope>
    <source>
        <strain evidence="2 3">DSM 19610</strain>
    </source>
</reference>